<feature type="compositionally biased region" description="Basic and acidic residues" evidence="1">
    <location>
        <begin position="1"/>
        <end position="15"/>
    </location>
</feature>
<dbReference type="EMBL" id="AP024428">
    <property type="protein sequence ID" value="BCR98639.1"/>
    <property type="molecule type" value="Genomic_DNA"/>
</dbReference>
<evidence type="ECO:0000313" key="2">
    <source>
        <dbReference type="EMBL" id="BCR98639.1"/>
    </source>
</evidence>
<keyword evidence="3" id="KW-1185">Reference proteome</keyword>
<feature type="region of interest" description="Disordered" evidence="1">
    <location>
        <begin position="1"/>
        <end position="29"/>
    </location>
</feature>
<organism evidence="2 3">
    <name type="scientific">Aspergillus kawachii</name>
    <name type="common">White koji mold</name>
    <name type="synonym">Aspergillus awamori var. kawachi</name>
    <dbReference type="NCBI Taxonomy" id="1069201"/>
    <lineage>
        <taxon>Eukaryota</taxon>
        <taxon>Fungi</taxon>
        <taxon>Dikarya</taxon>
        <taxon>Ascomycota</taxon>
        <taxon>Pezizomycotina</taxon>
        <taxon>Eurotiomycetes</taxon>
        <taxon>Eurotiomycetidae</taxon>
        <taxon>Eurotiales</taxon>
        <taxon>Aspergillaceae</taxon>
        <taxon>Aspergillus</taxon>
        <taxon>Aspergillus subgen. Circumdati</taxon>
    </lineage>
</organism>
<dbReference type="RefSeq" id="XP_041542402.1">
    <property type="nucleotide sequence ID" value="XM_041688637.1"/>
</dbReference>
<feature type="compositionally biased region" description="Low complexity" evidence="1">
    <location>
        <begin position="369"/>
        <end position="392"/>
    </location>
</feature>
<reference evidence="2" key="1">
    <citation type="submission" date="2021-01" db="EMBL/GenBank/DDBJ databases">
        <authorList>
            <consortium name="Aspergillus luchuensis mut. kawachii IFO 4304 genome sequencing consortium"/>
            <person name="Kazuki M."/>
            <person name="Futagami T."/>
        </authorList>
    </citation>
    <scope>NUCLEOTIDE SEQUENCE</scope>
    <source>
        <strain evidence="2">IFO 4308</strain>
    </source>
</reference>
<feature type="region of interest" description="Disordered" evidence="1">
    <location>
        <begin position="363"/>
        <end position="409"/>
    </location>
</feature>
<dbReference type="KEGG" id="aluc:AKAW2_40322S"/>
<proteinExistence type="predicted"/>
<dbReference type="AlphaFoldDB" id="A0A7R7W989"/>
<dbReference type="Proteomes" id="UP000661280">
    <property type="component" value="Chromosome 4"/>
</dbReference>
<reference evidence="2" key="2">
    <citation type="submission" date="2021-02" db="EMBL/GenBank/DDBJ databases">
        <title>Aspergillus luchuensis mut. kawachii IFO 4304 genome sequence.</title>
        <authorList>
            <person name="Mori K."/>
            <person name="Kadooka C."/>
            <person name="Goto M."/>
            <person name="Futagami T."/>
        </authorList>
    </citation>
    <scope>NUCLEOTIDE SEQUENCE</scope>
    <source>
        <strain evidence="2">IFO 4308</strain>
    </source>
</reference>
<protein>
    <submittedName>
        <fullName evidence="2">Uncharacterized protein</fullName>
    </submittedName>
</protein>
<sequence length="451" mass="51061">MVTARRSEEPDEPKTDPVSSQDESETPRSERVYGCDSFFITREEYHDVLRHCNAMKLNPSLRRCIPDLVHENFEFLESAIQDWAYSWTRCDSLSDLPQTDKQAIIESLDGYCVQEDWNTIHALLPPATQEHMGPVLAATMLYQYIFTKFIDSPFWFVDGKISPTDAKGDSQFHQRLQYFYDRFRETDAFNAAWWKSITVTEANSCSMSNICKTKLSKDTNARRPIILKDLTEELLERRVLQLLLSPLQDEAKITQRNSALHAILESAADYITYTEGGMYGNSNIDRLPDLPAAFHYDSETMTPHTHHFTSYHRTPRFAPLAGGRVLIVTRPSLSYTDMRSFGPRHRIPHHRIFKADVLVERRKPRTRQASRTGSAGGAARAVETTKGTPAKGAGKRGAKTGGSKKEKVPGRAVAASEEVILAAVNGVTHFNGCYRRSTIGSPLFHSLYFFD</sequence>
<name>A0A7R7W989_ASPKA</name>
<gene>
    <name evidence="2" type="ORF">AKAW2_40322S</name>
</gene>
<evidence type="ECO:0000256" key="1">
    <source>
        <dbReference type="SAM" id="MobiDB-lite"/>
    </source>
</evidence>
<evidence type="ECO:0000313" key="3">
    <source>
        <dbReference type="Proteomes" id="UP000661280"/>
    </source>
</evidence>
<dbReference type="GeneID" id="64959961"/>
<accession>A0A7R7W989</accession>
<dbReference type="OrthoDB" id="4156714at2759"/>